<name>A0A375I1V6_9ACTN</name>
<keyword evidence="8 15" id="KW-0049">Antioxidant</keyword>
<evidence type="ECO:0000313" key="18">
    <source>
        <dbReference type="Proteomes" id="UP000265962"/>
    </source>
</evidence>
<dbReference type="PANTHER" id="PTHR10681">
    <property type="entry name" value="THIOREDOXIN PEROXIDASE"/>
    <property type="match status" value="1"/>
</dbReference>
<comment type="subcellular location">
    <subcellularLocation>
        <location evidence="1 15">Cytoplasm</location>
    </subcellularLocation>
</comment>
<evidence type="ECO:0000259" key="16">
    <source>
        <dbReference type="PROSITE" id="PS51352"/>
    </source>
</evidence>
<dbReference type="CDD" id="cd03015">
    <property type="entry name" value="PRX_Typ2cys"/>
    <property type="match status" value="1"/>
</dbReference>
<reference evidence="18" key="1">
    <citation type="submission" date="2018-02" db="EMBL/GenBank/DDBJ databases">
        <authorList>
            <person name="Hornung B."/>
        </authorList>
    </citation>
    <scope>NUCLEOTIDE SEQUENCE [LARGE SCALE GENOMIC DNA]</scope>
</reference>
<protein>
    <recommendedName>
        <fullName evidence="5 15">Alkyl hydroperoxide reductase C</fullName>
        <ecNumber evidence="4 15">1.11.1.26</ecNumber>
    </recommendedName>
    <alternativeName>
        <fullName evidence="12 15">Peroxiredoxin</fullName>
    </alternativeName>
    <alternativeName>
        <fullName evidence="15">Thioredoxin peroxidase</fullName>
    </alternativeName>
</protein>
<comment type="subunit">
    <text evidence="3">Homodimer; disulfide-linked, upon oxidation. 5 homodimers assemble to form a ring-like decamer.</text>
</comment>
<evidence type="ECO:0000256" key="9">
    <source>
        <dbReference type="ARBA" id="ARBA00023002"/>
    </source>
</evidence>
<dbReference type="PIRSF" id="PIRSF000239">
    <property type="entry name" value="AHPC"/>
    <property type="match status" value="1"/>
</dbReference>
<organism evidence="17 18">
    <name type="scientific">Propionibacterium ruminifibrarum</name>
    <dbReference type="NCBI Taxonomy" id="1962131"/>
    <lineage>
        <taxon>Bacteria</taxon>
        <taxon>Bacillati</taxon>
        <taxon>Actinomycetota</taxon>
        <taxon>Actinomycetes</taxon>
        <taxon>Propionibacteriales</taxon>
        <taxon>Propionibacteriaceae</taxon>
        <taxon>Propionibacterium</taxon>
    </lineage>
</organism>
<evidence type="ECO:0000256" key="14">
    <source>
        <dbReference type="PIRSR" id="PIRSR000239-1"/>
    </source>
</evidence>
<dbReference type="Gene3D" id="3.40.30.10">
    <property type="entry name" value="Glutaredoxin"/>
    <property type="match status" value="1"/>
</dbReference>
<evidence type="ECO:0000256" key="7">
    <source>
        <dbReference type="ARBA" id="ARBA00022559"/>
    </source>
</evidence>
<dbReference type="InterPro" id="IPR050217">
    <property type="entry name" value="Peroxiredoxin"/>
</dbReference>
<dbReference type="NCBIfam" id="TIGR03137">
    <property type="entry name" value="AhpC"/>
    <property type="match status" value="1"/>
</dbReference>
<dbReference type="Pfam" id="PF00578">
    <property type="entry name" value="AhpC-TSA"/>
    <property type="match status" value="1"/>
</dbReference>
<dbReference type="AlphaFoldDB" id="A0A375I1V6"/>
<dbReference type="GO" id="GO:0005829">
    <property type="term" value="C:cytosol"/>
    <property type="evidence" value="ECO:0007669"/>
    <property type="project" value="TreeGrafter"/>
</dbReference>
<dbReference type="EC" id="1.11.1.26" evidence="4 15"/>
<evidence type="ECO:0000256" key="12">
    <source>
        <dbReference type="ARBA" id="ARBA00032077"/>
    </source>
</evidence>
<comment type="catalytic activity">
    <reaction evidence="13 15">
        <text>a hydroperoxide + NADH + H(+) = an alcohol + NAD(+) + H2O</text>
        <dbReference type="Rhea" id="RHEA:62628"/>
        <dbReference type="ChEBI" id="CHEBI:15377"/>
        <dbReference type="ChEBI" id="CHEBI:15378"/>
        <dbReference type="ChEBI" id="CHEBI:30879"/>
        <dbReference type="ChEBI" id="CHEBI:35924"/>
        <dbReference type="ChEBI" id="CHEBI:57540"/>
        <dbReference type="ChEBI" id="CHEBI:57945"/>
        <dbReference type="EC" id="1.11.1.26"/>
    </reaction>
</comment>
<keyword evidence="6 15" id="KW-0963">Cytoplasm</keyword>
<dbReference type="InterPro" id="IPR024706">
    <property type="entry name" value="Peroxiredoxin_AhpC-typ"/>
</dbReference>
<evidence type="ECO:0000313" key="17">
    <source>
        <dbReference type="EMBL" id="SPF68792.1"/>
    </source>
</evidence>
<dbReference type="InterPro" id="IPR013766">
    <property type="entry name" value="Thioredoxin_domain"/>
</dbReference>
<keyword evidence="18" id="KW-1185">Reference proteome</keyword>
<keyword evidence="7 15" id="KW-0575">Peroxidase</keyword>
<keyword evidence="11 15" id="KW-0676">Redox-active center</keyword>
<keyword evidence="9 15" id="KW-0560">Oxidoreductase</keyword>
<comment type="function">
    <text evidence="15">Thiol-specific peroxidase that catalyzes the reduction of hydrogen peroxide and organic hydroperoxides to water and alcohols, respectively. Plays a role in cell protection against oxidative stress by detoxifying peroxides.</text>
</comment>
<dbReference type="GO" id="GO:0045454">
    <property type="term" value="P:cell redox homeostasis"/>
    <property type="evidence" value="ECO:0007669"/>
    <property type="project" value="TreeGrafter"/>
</dbReference>
<dbReference type="PROSITE" id="PS51352">
    <property type="entry name" value="THIOREDOXIN_2"/>
    <property type="match status" value="1"/>
</dbReference>
<dbReference type="InterPro" id="IPR017559">
    <property type="entry name" value="AhpC"/>
</dbReference>
<dbReference type="GO" id="GO:0033554">
    <property type="term" value="P:cellular response to stress"/>
    <property type="evidence" value="ECO:0007669"/>
    <property type="project" value="TreeGrafter"/>
</dbReference>
<feature type="active site" description="Cysteine sulfenic acid (-SOH) intermediate; for peroxidase activity" evidence="14">
    <location>
        <position position="47"/>
    </location>
</feature>
<sequence length="187" mass="20783">MSLVGTQLLPFKTTAFHQGDFVEVTDETLRGKWAVVFFYPADFSFVCPTELGDLADHYDEFTALGVEIYSASTDTHFVHAAWHTDSDQVQKVQYYMLGDPSAQLATNFQVLREGEGLADRGTFLIDPDGVIQLMEVSADGIARDATELLRKVRAAQYIRQHPDQVCPAHWDETGDTLTPGLDLVGKI</sequence>
<feature type="domain" description="Thioredoxin" evidence="16">
    <location>
        <begin position="2"/>
        <end position="157"/>
    </location>
</feature>
<evidence type="ECO:0000256" key="15">
    <source>
        <dbReference type="RuleBase" id="RU366004"/>
    </source>
</evidence>
<evidence type="ECO:0000256" key="13">
    <source>
        <dbReference type="ARBA" id="ARBA00047572"/>
    </source>
</evidence>
<dbReference type="Proteomes" id="UP000265962">
    <property type="component" value="Unassembled WGS sequence"/>
</dbReference>
<evidence type="ECO:0000256" key="4">
    <source>
        <dbReference type="ARBA" id="ARBA00013021"/>
    </source>
</evidence>
<dbReference type="RefSeq" id="WP_119715937.1">
    <property type="nucleotide sequence ID" value="NZ_OMOH01000006.1"/>
</dbReference>
<evidence type="ECO:0000256" key="6">
    <source>
        <dbReference type="ARBA" id="ARBA00022490"/>
    </source>
</evidence>
<dbReference type="GO" id="GO:0006979">
    <property type="term" value="P:response to oxidative stress"/>
    <property type="evidence" value="ECO:0007669"/>
    <property type="project" value="UniProtKB-UniRule"/>
</dbReference>
<dbReference type="InterPro" id="IPR036249">
    <property type="entry name" value="Thioredoxin-like_sf"/>
</dbReference>
<dbReference type="GO" id="GO:0008379">
    <property type="term" value="F:thioredoxin peroxidase activity"/>
    <property type="evidence" value="ECO:0007669"/>
    <property type="project" value="TreeGrafter"/>
</dbReference>
<dbReference type="GO" id="GO:0102039">
    <property type="term" value="F:NADH-dependent peroxiredoxin activity"/>
    <property type="evidence" value="ECO:0007669"/>
    <property type="project" value="UniProtKB-EC"/>
</dbReference>
<evidence type="ECO:0000256" key="2">
    <source>
        <dbReference type="ARBA" id="ARBA00009796"/>
    </source>
</evidence>
<dbReference type="PANTHER" id="PTHR10681:SF121">
    <property type="entry name" value="ALKYL HYDROPEROXIDE REDUCTASE C"/>
    <property type="match status" value="1"/>
</dbReference>
<evidence type="ECO:0000256" key="10">
    <source>
        <dbReference type="ARBA" id="ARBA00023157"/>
    </source>
</evidence>
<evidence type="ECO:0000256" key="5">
    <source>
        <dbReference type="ARBA" id="ARBA00017462"/>
    </source>
</evidence>
<evidence type="ECO:0000256" key="3">
    <source>
        <dbReference type="ARBA" id="ARBA00011654"/>
    </source>
</evidence>
<evidence type="ECO:0000256" key="11">
    <source>
        <dbReference type="ARBA" id="ARBA00023284"/>
    </source>
</evidence>
<dbReference type="FunFam" id="3.40.30.10:FF:000002">
    <property type="entry name" value="Alkyl hydroperoxide reductase C"/>
    <property type="match status" value="1"/>
</dbReference>
<evidence type="ECO:0000256" key="1">
    <source>
        <dbReference type="ARBA" id="ARBA00004496"/>
    </source>
</evidence>
<dbReference type="GO" id="GO:0042744">
    <property type="term" value="P:hydrogen peroxide catabolic process"/>
    <property type="evidence" value="ECO:0007669"/>
    <property type="project" value="TreeGrafter"/>
</dbReference>
<keyword evidence="10 15" id="KW-1015">Disulfide bond</keyword>
<dbReference type="OrthoDB" id="9812811at2"/>
<dbReference type="EMBL" id="OMOH01000006">
    <property type="protein sequence ID" value="SPF68792.1"/>
    <property type="molecule type" value="Genomic_DNA"/>
</dbReference>
<comment type="similarity">
    <text evidence="2 15">Belongs to the peroxiredoxin family. AhpC/Prx1 subfamily.</text>
</comment>
<gene>
    <name evidence="17" type="ORF">PROPJV5_1770</name>
</gene>
<evidence type="ECO:0000256" key="8">
    <source>
        <dbReference type="ARBA" id="ARBA00022862"/>
    </source>
</evidence>
<dbReference type="InterPro" id="IPR000866">
    <property type="entry name" value="AhpC/TSA"/>
</dbReference>
<proteinExistence type="inferred from homology"/>
<dbReference type="SUPFAM" id="SSF52833">
    <property type="entry name" value="Thioredoxin-like"/>
    <property type="match status" value="1"/>
</dbReference>
<accession>A0A375I1V6</accession>